<evidence type="ECO:0000313" key="6">
    <source>
        <dbReference type="EMBL" id="RNL18699.1"/>
    </source>
</evidence>
<comment type="similarity">
    <text evidence="1">Belongs to the ABC transporter superfamily.</text>
</comment>
<proteinExistence type="inferred from homology"/>
<name>A0A3N0AFD1_9ACTN</name>
<dbReference type="PANTHER" id="PTHR43335:SF4">
    <property type="entry name" value="ABC TRANSPORTER, ATP-BINDING PROTEIN"/>
    <property type="match status" value="1"/>
</dbReference>
<dbReference type="PANTHER" id="PTHR43335">
    <property type="entry name" value="ABC TRANSPORTER, ATP-BINDING PROTEIN"/>
    <property type="match status" value="1"/>
</dbReference>
<dbReference type="SMART" id="SM00382">
    <property type="entry name" value="AAA"/>
    <property type="match status" value="1"/>
</dbReference>
<evidence type="ECO:0000256" key="3">
    <source>
        <dbReference type="ARBA" id="ARBA00022741"/>
    </source>
</evidence>
<dbReference type="InterPro" id="IPR003439">
    <property type="entry name" value="ABC_transporter-like_ATP-bd"/>
</dbReference>
<dbReference type="AlphaFoldDB" id="A0A3N0AFD1"/>
<protein>
    <submittedName>
        <fullName evidence="6">ABC transporter ATP-binding protein</fullName>
    </submittedName>
</protein>
<feature type="domain" description="ABC transporter" evidence="5">
    <location>
        <begin position="7"/>
        <end position="227"/>
    </location>
</feature>
<gene>
    <name evidence="6" type="ORF">DMP07_08275</name>
</gene>
<accession>A0A3N0AFD1</accession>
<evidence type="ECO:0000256" key="4">
    <source>
        <dbReference type="ARBA" id="ARBA00022840"/>
    </source>
</evidence>
<sequence>MKGHWMISLKNVSLEVGGKSLLDGVSFDFEDGKVYGLLGPNGAGKTTLMKTMLGLTAYSGEVLSDGRRAENEEFGSLIEYPAFYPRLTARENLELYARYRKIHRADVMTALDEVGLADSADVLVTKMSLGMRQRLGVARACLGSPRYLLLDEPTNGLDPLGIKEVRALLRGSLRHPKRCIIVSSHNLPELAAVSDELVFVRNGRLVSSTLCIGSASALEGLYEEIFSSNTEGRQPCA</sequence>
<dbReference type="SUPFAM" id="SSF52540">
    <property type="entry name" value="P-loop containing nucleoside triphosphate hydrolases"/>
    <property type="match status" value="1"/>
</dbReference>
<comment type="caution">
    <text evidence="6">The sequence shown here is derived from an EMBL/GenBank/DDBJ whole genome shotgun (WGS) entry which is preliminary data.</text>
</comment>
<reference evidence="7" key="1">
    <citation type="submission" date="2018-05" db="EMBL/GenBank/DDBJ databases">
        <title>Genome Sequencing of selected type strains of the family Eggerthellaceae.</title>
        <authorList>
            <person name="Danylec N."/>
            <person name="Stoll D.A."/>
            <person name="Doetsch A."/>
            <person name="Huch M."/>
        </authorList>
    </citation>
    <scope>NUCLEOTIDE SEQUENCE [LARGE SCALE GENOMIC DNA]</scope>
    <source>
        <strain evidence="7">DSM 17537</strain>
    </source>
</reference>
<evidence type="ECO:0000256" key="2">
    <source>
        <dbReference type="ARBA" id="ARBA00022448"/>
    </source>
</evidence>
<dbReference type="PROSITE" id="PS50893">
    <property type="entry name" value="ABC_TRANSPORTER_2"/>
    <property type="match status" value="1"/>
</dbReference>
<dbReference type="InterPro" id="IPR027417">
    <property type="entry name" value="P-loop_NTPase"/>
</dbReference>
<dbReference type="GO" id="GO:0016887">
    <property type="term" value="F:ATP hydrolysis activity"/>
    <property type="evidence" value="ECO:0007669"/>
    <property type="project" value="InterPro"/>
</dbReference>
<dbReference type="InterPro" id="IPR003593">
    <property type="entry name" value="AAA+_ATPase"/>
</dbReference>
<keyword evidence="2" id="KW-0813">Transport</keyword>
<organism evidence="6 7">
    <name type="scientific">Slackia faecicanis</name>
    <dbReference type="NCBI Taxonomy" id="255723"/>
    <lineage>
        <taxon>Bacteria</taxon>
        <taxon>Bacillati</taxon>
        <taxon>Actinomycetota</taxon>
        <taxon>Coriobacteriia</taxon>
        <taxon>Eggerthellales</taxon>
        <taxon>Eggerthellaceae</taxon>
        <taxon>Slackia</taxon>
    </lineage>
</organism>
<dbReference type="Gene3D" id="3.40.50.300">
    <property type="entry name" value="P-loop containing nucleotide triphosphate hydrolases"/>
    <property type="match status" value="1"/>
</dbReference>
<dbReference type="EMBL" id="QICB01000008">
    <property type="protein sequence ID" value="RNL18699.1"/>
    <property type="molecule type" value="Genomic_DNA"/>
</dbReference>
<evidence type="ECO:0000313" key="7">
    <source>
        <dbReference type="Proteomes" id="UP000267368"/>
    </source>
</evidence>
<keyword evidence="3" id="KW-0547">Nucleotide-binding</keyword>
<dbReference type="GO" id="GO:0005524">
    <property type="term" value="F:ATP binding"/>
    <property type="evidence" value="ECO:0007669"/>
    <property type="project" value="UniProtKB-KW"/>
</dbReference>
<dbReference type="Pfam" id="PF00005">
    <property type="entry name" value="ABC_tran"/>
    <property type="match status" value="1"/>
</dbReference>
<evidence type="ECO:0000256" key="1">
    <source>
        <dbReference type="ARBA" id="ARBA00005417"/>
    </source>
</evidence>
<dbReference type="Proteomes" id="UP000267368">
    <property type="component" value="Unassembled WGS sequence"/>
</dbReference>
<evidence type="ECO:0000259" key="5">
    <source>
        <dbReference type="PROSITE" id="PS50893"/>
    </source>
</evidence>
<keyword evidence="4 6" id="KW-0067">ATP-binding</keyword>
<keyword evidence="7" id="KW-1185">Reference proteome</keyword>